<evidence type="ECO:0000313" key="2">
    <source>
        <dbReference type="EMBL" id="THV13864.1"/>
    </source>
</evidence>
<dbReference type="EMBL" id="STGT01000003">
    <property type="protein sequence ID" value="THV13864.1"/>
    <property type="molecule type" value="Genomic_DNA"/>
</dbReference>
<proteinExistence type="predicted"/>
<keyword evidence="3" id="KW-1185">Reference proteome</keyword>
<feature type="domain" description="HNH" evidence="1">
    <location>
        <begin position="40"/>
        <end position="89"/>
    </location>
</feature>
<dbReference type="Proteomes" id="UP000309667">
    <property type="component" value="Unassembled WGS sequence"/>
</dbReference>
<gene>
    <name evidence="2" type="ORF">E9677_13265</name>
</gene>
<evidence type="ECO:0000259" key="1">
    <source>
        <dbReference type="Pfam" id="PF01844"/>
    </source>
</evidence>
<dbReference type="RefSeq" id="WP_136558554.1">
    <property type="nucleotide sequence ID" value="NZ_STGT01000003.1"/>
</dbReference>
<sequence length="247" mass="28417">MTESAIVSDESDLVVRSDVAPGLRYGEYKNTLRRDFFYSCAYCTMSEAEASAIRFTIDHYEPRSARPDLEHEYTNLMYACDACNTFKGPRVVPDEAKVDGIRFFRPDMDRYVDHFRRSGIRITALSKLADFSIDALELNRLGLRRLRDLRQRLVNCEEMVLAGIRALSRFRVDQLPPEIRKSAINAIKQLDLTQEAIATALNEVLREHARSQLLDTEDDPVERKARLNRLKGTEALYPDALWRAAKK</sequence>
<protein>
    <recommendedName>
        <fullName evidence="1">HNH domain-containing protein</fullName>
    </recommendedName>
</protein>
<organism evidence="2 3">
    <name type="scientific">Rhizobium rhizophilum</name>
    <dbReference type="NCBI Taxonomy" id="1850373"/>
    <lineage>
        <taxon>Bacteria</taxon>
        <taxon>Pseudomonadati</taxon>
        <taxon>Pseudomonadota</taxon>
        <taxon>Alphaproteobacteria</taxon>
        <taxon>Hyphomicrobiales</taxon>
        <taxon>Rhizobiaceae</taxon>
        <taxon>Rhizobium/Agrobacterium group</taxon>
        <taxon>Rhizobium</taxon>
    </lineage>
</organism>
<reference evidence="2 3" key="1">
    <citation type="submission" date="2019-04" db="EMBL/GenBank/DDBJ databases">
        <title>Genome sequence of strain 7209-2.</title>
        <authorList>
            <person name="Gao J."/>
            <person name="Sun J."/>
        </authorList>
    </citation>
    <scope>NUCLEOTIDE SEQUENCE [LARGE SCALE GENOMIC DNA]</scope>
    <source>
        <strain evidence="2 3">7209-2</strain>
    </source>
</reference>
<evidence type="ECO:0000313" key="3">
    <source>
        <dbReference type="Proteomes" id="UP000309667"/>
    </source>
</evidence>
<name>A0ABY2QVJ5_9HYPH</name>
<dbReference type="Pfam" id="PF01844">
    <property type="entry name" value="HNH"/>
    <property type="match status" value="1"/>
</dbReference>
<accession>A0ABY2QVJ5</accession>
<comment type="caution">
    <text evidence="2">The sequence shown here is derived from an EMBL/GenBank/DDBJ whole genome shotgun (WGS) entry which is preliminary data.</text>
</comment>
<dbReference type="Gene3D" id="1.10.30.50">
    <property type="match status" value="1"/>
</dbReference>
<dbReference type="InterPro" id="IPR002711">
    <property type="entry name" value="HNH"/>
</dbReference>